<protein>
    <submittedName>
        <fullName evidence="1">Uncharacterized protein</fullName>
    </submittedName>
</protein>
<reference evidence="1" key="1">
    <citation type="journal article" date="2021" name="Proc. Natl. Acad. Sci. U.S.A.">
        <title>A Catalog of Tens of Thousands of Viruses from Human Metagenomes Reveals Hidden Associations with Chronic Diseases.</title>
        <authorList>
            <person name="Tisza M.J."/>
            <person name="Buck C.B."/>
        </authorList>
    </citation>
    <scope>NUCLEOTIDE SEQUENCE</scope>
    <source>
        <strain evidence="1">CtOba29</strain>
    </source>
</reference>
<name>A0A8S5NYA1_9CAUD</name>
<evidence type="ECO:0000313" key="1">
    <source>
        <dbReference type="EMBL" id="DAD98939.1"/>
    </source>
</evidence>
<dbReference type="EMBL" id="BK015271">
    <property type="protein sequence ID" value="DAD98939.1"/>
    <property type="molecule type" value="Genomic_DNA"/>
</dbReference>
<proteinExistence type="predicted"/>
<sequence>MNPAIIDRVADICLFRVLRPLYGIFLYGESLLYEHYKSPQRGAKGKAGGVFPGSLTYPQIIRADDSVYYTGAPQIEMKAAMALPTPAIAAIIDITKDHRTSVSVRLTRSNSSIAACPFSVRNQL</sequence>
<organism evidence="1">
    <name type="scientific">Siphoviridae sp. ctOba29</name>
    <dbReference type="NCBI Taxonomy" id="2825480"/>
    <lineage>
        <taxon>Viruses</taxon>
        <taxon>Duplodnaviria</taxon>
        <taxon>Heunggongvirae</taxon>
        <taxon>Uroviricota</taxon>
        <taxon>Caudoviricetes</taxon>
    </lineage>
</organism>
<accession>A0A8S5NYA1</accession>